<dbReference type="RefSeq" id="WP_123185406.1">
    <property type="nucleotide sequence ID" value="NZ_CANPEU010000003.1"/>
</dbReference>
<dbReference type="NCBIfam" id="TIGR00497">
    <property type="entry name" value="hsdM"/>
    <property type="match status" value="1"/>
</dbReference>
<evidence type="ECO:0000256" key="3">
    <source>
        <dbReference type="ARBA" id="ARBA00022603"/>
    </source>
</evidence>
<name>A0A7W5GQR5_9ACTN</name>
<dbReference type="AlphaFoldDB" id="A0A7W5GQR5"/>
<evidence type="ECO:0000313" key="11">
    <source>
        <dbReference type="EMBL" id="MBB3171513.1"/>
    </source>
</evidence>
<dbReference type="PANTHER" id="PTHR42933:SF1">
    <property type="entry name" value="SITE-SPECIFIC DNA-METHYLTRANSFERASE (ADENINE-SPECIFIC)"/>
    <property type="match status" value="1"/>
</dbReference>
<dbReference type="InterPro" id="IPR003356">
    <property type="entry name" value="DNA_methylase_A-5"/>
</dbReference>
<dbReference type="Gene3D" id="1.20.1260.30">
    <property type="match status" value="1"/>
</dbReference>
<feature type="coiled-coil region" evidence="8">
    <location>
        <begin position="666"/>
        <end position="731"/>
    </location>
</feature>
<reference evidence="11 12" key="1">
    <citation type="submission" date="2020-08" db="EMBL/GenBank/DDBJ databases">
        <title>Sequencing the genomes of 1000 actinobacteria strains.</title>
        <authorList>
            <person name="Klenk H.-P."/>
        </authorList>
    </citation>
    <scope>NUCLEOTIDE SEQUENCE [LARGE SCALE GENOMIC DNA]</scope>
    <source>
        <strain evidence="11 12">DSM 22242</strain>
    </source>
</reference>
<evidence type="ECO:0000256" key="2">
    <source>
        <dbReference type="ARBA" id="ARBA00011900"/>
    </source>
</evidence>
<dbReference type="PRINTS" id="PR00507">
    <property type="entry name" value="N12N6MTFRASE"/>
</dbReference>
<evidence type="ECO:0000256" key="5">
    <source>
        <dbReference type="ARBA" id="ARBA00022691"/>
    </source>
</evidence>
<keyword evidence="4 11" id="KW-0808">Transferase</keyword>
<keyword evidence="8" id="KW-0175">Coiled coil</keyword>
<dbReference type="GeneID" id="93356703"/>
<keyword evidence="6" id="KW-0680">Restriction system</keyword>
<gene>
    <name evidence="11" type="ORF">FHR31_001333</name>
</gene>
<comment type="similarity">
    <text evidence="1">Belongs to the N(4)/N(6)-methyltransferase family.</text>
</comment>
<dbReference type="Gene3D" id="3.40.50.150">
    <property type="entry name" value="Vaccinia Virus protein VP39"/>
    <property type="match status" value="1"/>
</dbReference>
<evidence type="ECO:0000256" key="6">
    <source>
        <dbReference type="ARBA" id="ARBA00022747"/>
    </source>
</evidence>
<evidence type="ECO:0000313" key="12">
    <source>
        <dbReference type="Proteomes" id="UP000530850"/>
    </source>
</evidence>
<dbReference type="GO" id="GO:0009007">
    <property type="term" value="F:site-specific DNA-methyltransferase (adenine-specific) activity"/>
    <property type="evidence" value="ECO:0007669"/>
    <property type="project" value="UniProtKB-EC"/>
</dbReference>
<dbReference type="GO" id="GO:0032259">
    <property type="term" value="P:methylation"/>
    <property type="evidence" value="ECO:0007669"/>
    <property type="project" value="UniProtKB-KW"/>
</dbReference>
<dbReference type="InterPro" id="IPR022749">
    <property type="entry name" value="D12N6_MeTrfase_N"/>
</dbReference>
<comment type="catalytic activity">
    <reaction evidence="7">
        <text>a 2'-deoxyadenosine in DNA + S-adenosyl-L-methionine = an N(6)-methyl-2'-deoxyadenosine in DNA + S-adenosyl-L-homocysteine + H(+)</text>
        <dbReference type="Rhea" id="RHEA:15197"/>
        <dbReference type="Rhea" id="RHEA-COMP:12418"/>
        <dbReference type="Rhea" id="RHEA-COMP:12419"/>
        <dbReference type="ChEBI" id="CHEBI:15378"/>
        <dbReference type="ChEBI" id="CHEBI:57856"/>
        <dbReference type="ChEBI" id="CHEBI:59789"/>
        <dbReference type="ChEBI" id="CHEBI:90615"/>
        <dbReference type="ChEBI" id="CHEBI:90616"/>
        <dbReference type="EC" id="2.1.1.72"/>
    </reaction>
</comment>
<dbReference type="Pfam" id="PF02384">
    <property type="entry name" value="N6_Mtase"/>
    <property type="match status" value="1"/>
</dbReference>
<dbReference type="EMBL" id="JACHYA010000004">
    <property type="protein sequence ID" value="MBB3171513.1"/>
    <property type="molecule type" value="Genomic_DNA"/>
</dbReference>
<dbReference type="InterPro" id="IPR002052">
    <property type="entry name" value="DNA_methylase_N6_adenine_CS"/>
</dbReference>
<comment type="caution">
    <text evidence="11">The sequence shown here is derived from an EMBL/GenBank/DDBJ whole genome shotgun (WGS) entry which is preliminary data.</text>
</comment>
<dbReference type="InterPro" id="IPR004546">
    <property type="entry name" value="Restrct_endonuc_T1M"/>
</dbReference>
<keyword evidence="5" id="KW-0949">S-adenosyl-L-methionine</keyword>
<dbReference type="Proteomes" id="UP000530850">
    <property type="component" value="Unassembled WGS sequence"/>
</dbReference>
<dbReference type="PANTHER" id="PTHR42933">
    <property type="entry name" value="SLR6095 PROTEIN"/>
    <property type="match status" value="1"/>
</dbReference>
<dbReference type="InterPro" id="IPR029063">
    <property type="entry name" value="SAM-dependent_MTases_sf"/>
</dbReference>
<feature type="domain" description="N6 adenine-specific DNA methyltransferase N-terminal" evidence="10">
    <location>
        <begin position="6"/>
        <end position="121"/>
    </location>
</feature>
<dbReference type="Pfam" id="PF12161">
    <property type="entry name" value="HsdM_N"/>
    <property type="match status" value="1"/>
</dbReference>
<dbReference type="GO" id="GO:0009307">
    <property type="term" value="P:DNA restriction-modification system"/>
    <property type="evidence" value="ECO:0007669"/>
    <property type="project" value="UniProtKB-KW"/>
</dbReference>
<dbReference type="PROSITE" id="PS00092">
    <property type="entry name" value="N6_MTASE"/>
    <property type="match status" value="1"/>
</dbReference>
<sequence length="835" mass="93709">MNKQQLAAKIWESANRMRGKVEASEYKDFILGFIFYKYLSEKEEQFLLDEGMSADDMTQLTEEDCEMVEYVQSRLGYFIGYENLFSTWVEVGNDFTIARVYDALSAFSRLVSAEYQEVFKDVFATLQTGLSKLGDAASQTRSVRDLIHLVQTIPMRGRQDYDVLGYIYEYLISNFASSAGKKAGEFYTPHEVSVLISEIVADHLRDQSQIRIYDPTSGSGSLLITIGEAVKRRMGNDDGIIYYAQELIQSTFNLTRMNLVMRGIKPSNLVVRNGDTLEDDWPYFDDSDPGGTYDPLYVDAVVSNPPYSQRWEPEGKDTDIRFAYGMAPRSKADYAFLLHDLYHLKPSGIMCIVLPHGVLFRGGEEGNIRRNLIENDKIAAIIGLPANIFFGTGIPTIIMVLRQKRDESNVLIVDASKGFEKAGKSNRLRASDIRRIVDVVDGRVSVEGFSRLVEKEEIRANDYNLNIPRYVDSSEPAATWDLYSTMFGGIPKSEVDQLSAWWQALPGLRAALFATANEHAVSLRVDDLTQAVAENDAVRAYVRNYKDAFSGLRRKLVGGLIGNWETVDSLGEEESIAEAVFECVAPFELVDKYGAFQVLDDAWKDISADLEVLQSEGFEAVRQVDPLMVIKKKGGKDVEVQEGWVGHVLPFDLVQEALFREELASLRAAEGELARVSSECDSLKEELPQEEEGGRAEGASCDLTEEEIEEKQQLLSVAQKQQKALKKAVKEQAVALGAATCEAMKTLTDEQVYELLEKKWIDPLMSALVDLRQRSIDELVKKIETLRAKYQDTYADIAGQIRVAERELDEMLGQLVGDEFDMLGVAELRKLLGGE</sequence>
<dbReference type="GO" id="GO:0003677">
    <property type="term" value="F:DNA binding"/>
    <property type="evidence" value="ECO:0007669"/>
    <property type="project" value="InterPro"/>
</dbReference>
<evidence type="ECO:0000256" key="1">
    <source>
        <dbReference type="ARBA" id="ARBA00006594"/>
    </source>
</evidence>
<protein>
    <recommendedName>
        <fullName evidence="2">site-specific DNA-methyltransferase (adenine-specific)</fullName>
        <ecNumber evidence="2">2.1.1.72</ecNumber>
    </recommendedName>
</protein>
<evidence type="ECO:0000256" key="7">
    <source>
        <dbReference type="ARBA" id="ARBA00047942"/>
    </source>
</evidence>
<accession>A0A7W5GQR5</accession>
<dbReference type="InterPro" id="IPR051537">
    <property type="entry name" value="DNA_Adenine_Mtase"/>
</dbReference>
<organism evidence="11 12">
    <name type="scientific">Parvibacter caecicola</name>
    <dbReference type="NCBI Taxonomy" id="747645"/>
    <lineage>
        <taxon>Bacteria</taxon>
        <taxon>Bacillati</taxon>
        <taxon>Actinomycetota</taxon>
        <taxon>Coriobacteriia</taxon>
        <taxon>Coriobacteriales</taxon>
        <taxon>Coriobacteriaceae</taxon>
        <taxon>Parvibacter</taxon>
    </lineage>
</organism>
<evidence type="ECO:0000256" key="8">
    <source>
        <dbReference type="SAM" id="Coils"/>
    </source>
</evidence>
<feature type="domain" description="DNA methylase adenine-specific" evidence="9">
    <location>
        <begin position="160"/>
        <end position="475"/>
    </location>
</feature>
<dbReference type="SUPFAM" id="SSF53335">
    <property type="entry name" value="S-adenosyl-L-methionine-dependent methyltransferases"/>
    <property type="match status" value="1"/>
</dbReference>
<evidence type="ECO:0000259" key="10">
    <source>
        <dbReference type="Pfam" id="PF12161"/>
    </source>
</evidence>
<dbReference type="InterPro" id="IPR038333">
    <property type="entry name" value="T1MK-like_N_sf"/>
</dbReference>
<proteinExistence type="inferred from homology"/>
<dbReference type="GO" id="GO:0008170">
    <property type="term" value="F:N-methyltransferase activity"/>
    <property type="evidence" value="ECO:0007669"/>
    <property type="project" value="InterPro"/>
</dbReference>
<keyword evidence="3 11" id="KW-0489">Methyltransferase</keyword>
<evidence type="ECO:0000256" key="4">
    <source>
        <dbReference type="ARBA" id="ARBA00022679"/>
    </source>
</evidence>
<dbReference type="EC" id="2.1.1.72" evidence="2"/>
<evidence type="ECO:0000259" key="9">
    <source>
        <dbReference type="Pfam" id="PF02384"/>
    </source>
</evidence>